<evidence type="ECO:0000313" key="2">
    <source>
        <dbReference type="Proteomes" id="UP000789366"/>
    </source>
</evidence>
<protein>
    <submittedName>
        <fullName evidence="1">16682_t:CDS:1</fullName>
    </submittedName>
</protein>
<dbReference type="EMBL" id="CAJVPW010004934">
    <property type="protein sequence ID" value="CAG8547691.1"/>
    <property type="molecule type" value="Genomic_DNA"/>
</dbReference>
<proteinExistence type="predicted"/>
<organism evidence="1 2">
    <name type="scientific">Cetraspora pellucida</name>
    <dbReference type="NCBI Taxonomy" id="1433469"/>
    <lineage>
        <taxon>Eukaryota</taxon>
        <taxon>Fungi</taxon>
        <taxon>Fungi incertae sedis</taxon>
        <taxon>Mucoromycota</taxon>
        <taxon>Glomeromycotina</taxon>
        <taxon>Glomeromycetes</taxon>
        <taxon>Diversisporales</taxon>
        <taxon>Gigasporaceae</taxon>
        <taxon>Cetraspora</taxon>
    </lineage>
</organism>
<reference evidence="1" key="1">
    <citation type="submission" date="2021-06" db="EMBL/GenBank/DDBJ databases">
        <authorList>
            <person name="Kallberg Y."/>
            <person name="Tangrot J."/>
            <person name="Rosling A."/>
        </authorList>
    </citation>
    <scope>NUCLEOTIDE SEQUENCE</scope>
    <source>
        <strain evidence="1">28 12/20/2015</strain>
    </source>
</reference>
<keyword evidence="2" id="KW-1185">Reference proteome</keyword>
<accession>A0ACA9LS53</accession>
<gene>
    <name evidence="1" type="ORF">SPELUC_LOCUS5076</name>
</gene>
<name>A0ACA9LS53_9GLOM</name>
<dbReference type="Proteomes" id="UP000789366">
    <property type="component" value="Unassembled WGS sequence"/>
</dbReference>
<comment type="caution">
    <text evidence="1">The sequence shown here is derived from an EMBL/GenBank/DDBJ whole genome shotgun (WGS) entry which is preliminary data.</text>
</comment>
<sequence>MKLTFLPQLFVLGFFSKVALTSPLVARQNSLPVCDSETPLLCSITIRPDYLPPNIPFEQDIQCADSPSAECTKHGMSVTKCHNINLISSPQCNLANGRFKGIFNCTYDDQSESECGFFCHNCQYYFENGSLICADGCVPFNS</sequence>
<evidence type="ECO:0000313" key="1">
    <source>
        <dbReference type="EMBL" id="CAG8547691.1"/>
    </source>
</evidence>